<dbReference type="GeneID" id="83211474"/>
<gene>
    <name evidence="2" type="ORF">O0I10_004061</name>
</gene>
<comment type="caution">
    <text evidence="2">The sequence shown here is derived from an EMBL/GenBank/DDBJ whole genome shotgun (WGS) entry which is preliminary data.</text>
</comment>
<proteinExistence type="predicted"/>
<evidence type="ECO:0000313" key="3">
    <source>
        <dbReference type="Proteomes" id="UP001234581"/>
    </source>
</evidence>
<organism evidence="2 3">
    <name type="scientific">Lichtheimia ornata</name>
    <dbReference type="NCBI Taxonomy" id="688661"/>
    <lineage>
        <taxon>Eukaryota</taxon>
        <taxon>Fungi</taxon>
        <taxon>Fungi incertae sedis</taxon>
        <taxon>Mucoromycota</taxon>
        <taxon>Mucoromycotina</taxon>
        <taxon>Mucoromycetes</taxon>
        <taxon>Mucorales</taxon>
        <taxon>Lichtheimiaceae</taxon>
        <taxon>Lichtheimia</taxon>
    </lineage>
</organism>
<dbReference type="Proteomes" id="UP001234581">
    <property type="component" value="Unassembled WGS sequence"/>
</dbReference>
<protein>
    <submittedName>
        <fullName evidence="2">Uncharacterized protein</fullName>
    </submittedName>
</protein>
<evidence type="ECO:0000256" key="1">
    <source>
        <dbReference type="SAM" id="MobiDB-lite"/>
    </source>
</evidence>
<reference evidence="2 3" key="1">
    <citation type="submission" date="2023-03" db="EMBL/GenBank/DDBJ databases">
        <title>Genome sequence of Lichtheimia ornata CBS 291.66.</title>
        <authorList>
            <person name="Mohabir J.T."/>
            <person name="Shea T.P."/>
            <person name="Kurbessoian T."/>
            <person name="Berby B."/>
            <person name="Fontaine J."/>
            <person name="Livny J."/>
            <person name="Gnirke A."/>
            <person name="Stajich J.E."/>
            <person name="Cuomo C.A."/>
        </authorList>
    </citation>
    <scope>NUCLEOTIDE SEQUENCE [LARGE SCALE GENOMIC DNA]</scope>
    <source>
        <strain evidence="2">CBS 291.66</strain>
    </source>
</reference>
<name>A0AAD7Y2B1_9FUNG</name>
<evidence type="ECO:0000313" key="2">
    <source>
        <dbReference type="EMBL" id="KAJ8660202.1"/>
    </source>
</evidence>
<dbReference type="EMBL" id="JARTCD010000014">
    <property type="protein sequence ID" value="KAJ8660202.1"/>
    <property type="molecule type" value="Genomic_DNA"/>
</dbReference>
<dbReference type="AlphaFoldDB" id="A0AAD7Y2B1"/>
<feature type="region of interest" description="Disordered" evidence="1">
    <location>
        <begin position="1"/>
        <end position="23"/>
    </location>
</feature>
<keyword evidence="3" id="KW-1185">Reference proteome</keyword>
<sequence>MSSSTTLSPPPQHPGEPQWQTFSDWNKARPVTDPVEMPASEEDRLADEFRLHNIVDESNDPNSWGAPPEAPPAWGDNSIKDNDAGW</sequence>
<feature type="region of interest" description="Disordered" evidence="1">
    <location>
        <begin position="55"/>
        <end position="86"/>
    </location>
</feature>
<dbReference type="RefSeq" id="XP_058345115.1">
    <property type="nucleotide sequence ID" value="XM_058484127.1"/>
</dbReference>
<accession>A0AAD7Y2B1</accession>